<reference evidence="6 7" key="1">
    <citation type="submission" date="2017-10" db="EMBL/GenBank/DDBJ databases">
        <title>Novel microbial diversity and functional potential in the marine mammal oral microbiome.</title>
        <authorList>
            <person name="Dudek N.K."/>
            <person name="Sun C.L."/>
            <person name="Burstein D."/>
            <person name="Kantor R.S."/>
            <person name="Aliaga Goltsman D.S."/>
            <person name="Bik E.M."/>
            <person name="Thomas B.C."/>
            <person name="Banfield J.F."/>
            <person name="Relman D.A."/>
        </authorList>
    </citation>
    <scope>NUCLEOTIDE SEQUENCE [LARGE SCALE GENOMIC DNA]</scope>
    <source>
        <strain evidence="6">DOLZORAL124_49_17</strain>
    </source>
</reference>
<accession>A0A2G6E4U4</accession>
<dbReference type="SMART" id="SM00354">
    <property type="entry name" value="HTH_LACI"/>
    <property type="match status" value="1"/>
</dbReference>
<dbReference type="PROSITE" id="PS00356">
    <property type="entry name" value="HTH_LACI_1"/>
    <property type="match status" value="1"/>
</dbReference>
<dbReference type="Gene3D" id="1.10.260.40">
    <property type="entry name" value="lambda repressor-like DNA-binding domains"/>
    <property type="match status" value="1"/>
</dbReference>
<evidence type="ECO:0000256" key="3">
    <source>
        <dbReference type="ARBA" id="ARBA00023163"/>
    </source>
</evidence>
<dbReference type="PANTHER" id="PTHR30146">
    <property type="entry name" value="LACI-RELATED TRANSCRIPTIONAL REPRESSOR"/>
    <property type="match status" value="1"/>
</dbReference>
<dbReference type="InterPro" id="IPR010982">
    <property type="entry name" value="Lambda_DNA-bd_dom_sf"/>
</dbReference>
<dbReference type="Pfam" id="PF13407">
    <property type="entry name" value="Peripla_BP_4"/>
    <property type="match status" value="1"/>
</dbReference>
<dbReference type="Pfam" id="PF00356">
    <property type="entry name" value="LacI"/>
    <property type="match status" value="1"/>
</dbReference>
<feature type="domain" description="HTH lacI-type" evidence="4">
    <location>
        <begin position="2"/>
        <end position="56"/>
    </location>
</feature>
<evidence type="ECO:0000259" key="5">
    <source>
        <dbReference type="PROSITE" id="PS50943"/>
    </source>
</evidence>
<dbReference type="InterPro" id="IPR025997">
    <property type="entry name" value="SBP_2_dom"/>
</dbReference>
<dbReference type="Gene3D" id="3.40.50.2300">
    <property type="match status" value="2"/>
</dbReference>
<comment type="caution">
    <text evidence="6">The sequence shown here is derived from an EMBL/GenBank/DDBJ whole genome shotgun (WGS) entry which is preliminary data.</text>
</comment>
<dbReference type="PROSITE" id="PS50932">
    <property type="entry name" value="HTH_LACI_2"/>
    <property type="match status" value="1"/>
</dbReference>
<dbReference type="Proteomes" id="UP000229740">
    <property type="component" value="Unassembled WGS sequence"/>
</dbReference>
<dbReference type="CDD" id="cd01536">
    <property type="entry name" value="PBP1_ABC_sugar_binding-like"/>
    <property type="match status" value="1"/>
</dbReference>
<evidence type="ECO:0000313" key="7">
    <source>
        <dbReference type="Proteomes" id="UP000229740"/>
    </source>
</evidence>
<dbReference type="AlphaFoldDB" id="A0A2G6E4U4"/>
<dbReference type="SUPFAM" id="SSF47413">
    <property type="entry name" value="lambda repressor-like DNA-binding domains"/>
    <property type="match status" value="1"/>
</dbReference>
<evidence type="ECO:0000256" key="1">
    <source>
        <dbReference type="ARBA" id="ARBA00023015"/>
    </source>
</evidence>
<keyword evidence="1" id="KW-0805">Transcription regulation</keyword>
<gene>
    <name evidence="6" type="ORF">CSB45_10040</name>
</gene>
<evidence type="ECO:0000256" key="2">
    <source>
        <dbReference type="ARBA" id="ARBA00023125"/>
    </source>
</evidence>
<feature type="domain" description="HTH cro/C1-type" evidence="5">
    <location>
        <begin position="3"/>
        <end position="46"/>
    </location>
</feature>
<dbReference type="EMBL" id="PDPS01000031">
    <property type="protein sequence ID" value="PID56771.1"/>
    <property type="molecule type" value="Genomic_DNA"/>
</dbReference>
<dbReference type="SUPFAM" id="SSF53822">
    <property type="entry name" value="Periplasmic binding protein-like I"/>
    <property type="match status" value="1"/>
</dbReference>
<evidence type="ECO:0000313" key="6">
    <source>
        <dbReference type="EMBL" id="PID56771.1"/>
    </source>
</evidence>
<keyword evidence="3" id="KW-0804">Transcription</keyword>
<evidence type="ECO:0000259" key="4">
    <source>
        <dbReference type="PROSITE" id="PS50932"/>
    </source>
</evidence>
<sequence length="388" mass="42292">MSSMKEVAKMANVSVSTVSRVINQSAQVDRETSRRVEDAIQALDYRPNLLARGLRQHGNQHGDFPRSLYAVYERYREHAESGTAYPGSPGMGKKLGFASSYGAQPFCITVEQGLLRQAQLAGFHENDLIILDNQYDAATGLKNAEIMLSKEPDIFIEHQADIKINSMIAAQFADAGIPIIAVDTPVPGSPFMGCHDWQAAMLGGEHMACLIETLWGGWDAVDHVVLLQNPVGGEMSMLRSEGFATALAQKFGERVEEKIVRANGGTGGAEQSKSAMDDILARYPTSKKFAVTSLNEESMSGVIVSLQHAGIWNPDNIIIITLGVDNLGKLQIRKGLSNAGVTFFPEKYGEYLIPAACAILQGSPVPSHMYVEHRIISRENIDTVYPLI</sequence>
<dbReference type="InterPro" id="IPR028082">
    <property type="entry name" value="Peripla_BP_I"/>
</dbReference>
<dbReference type="GO" id="GO:0000976">
    <property type="term" value="F:transcription cis-regulatory region binding"/>
    <property type="evidence" value="ECO:0007669"/>
    <property type="project" value="TreeGrafter"/>
</dbReference>
<name>A0A2G6E4U4_9BACT</name>
<dbReference type="PROSITE" id="PS50943">
    <property type="entry name" value="HTH_CROC1"/>
    <property type="match status" value="1"/>
</dbReference>
<dbReference type="InterPro" id="IPR001387">
    <property type="entry name" value="Cro/C1-type_HTH"/>
</dbReference>
<proteinExistence type="predicted"/>
<keyword evidence="2" id="KW-0238">DNA-binding</keyword>
<protein>
    <submittedName>
        <fullName evidence="6">Uncharacterized protein</fullName>
    </submittedName>
</protein>
<dbReference type="InterPro" id="IPR000843">
    <property type="entry name" value="HTH_LacI"/>
</dbReference>
<dbReference type="GO" id="GO:0003700">
    <property type="term" value="F:DNA-binding transcription factor activity"/>
    <property type="evidence" value="ECO:0007669"/>
    <property type="project" value="TreeGrafter"/>
</dbReference>
<organism evidence="6 7">
    <name type="scientific">candidate division KSB3 bacterium</name>
    <dbReference type="NCBI Taxonomy" id="2044937"/>
    <lineage>
        <taxon>Bacteria</taxon>
        <taxon>candidate division KSB3</taxon>
    </lineage>
</organism>
<dbReference type="CDD" id="cd01392">
    <property type="entry name" value="HTH_LacI"/>
    <property type="match status" value="1"/>
</dbReference>
<dbReference type="PANTHER" id="PTHR30146:SF152">
    <property type="entry name" value="TRANSCRIPTIONAL REGULATORY PROTEIN"/>
    <property type="match status" value="1"/>
</dbReference>